<dbReference type="PANTHER" id="PTHR28160">
    <property type="entry name" value="54S RIBOSOMAL PROTEIN L15, MITOCHONDRIAL"/>
    <property type="match status" value="1"/>
</dbReference>
<dbReference type="Proteomes" id="UP000016930">
    <property type="component" value="Unassembled WGS sequence"/>
</dbReference>
<dbReference type="PANTHER" id="PTHR28160:SF1">
    <property type="entry name" value="LARGE RIBOSOMAL SUBUNIT PROTEIN ML57"/>
    <property type="match status" value="1"/>
</dbReference>
<dbReference type="GO" id="GO:0005762">
    <property type="term" value="C:mitochondrial large ribosomal subunit"/>
    <property type="evidence" value="ECO:0007669"/>
    <property type="project" value="InterPro"/>
</dbReference>
<organism evidence="3 4">
    <name type="scientific">Ceriporiopsis subvermispora (strain B)</name>
    <name type="common">White-rot fungus</name>
    <name type="synonym">Gelatoporia subvermispora</name>
    <dbReference type="NCBI Taxonomy" id="914234"/>
    <lineage>
        <taxon>Eukaryota</taxon>
        <taxon>Fungi</taxon>
        <taxon>Dikarya</taxon>
        <taxon>Basidiomycota</taxon>
        <taxon>Agaricomycotina</taxon>
        <taxon>Agaricomycetes</taxon>
        <taxon>Polyporales</taxon>
        <taxon>Gelatoporiaceae</taxon>
        <taxon>Gelatoporia</taxon>
    </lineage>
</organism>
<feature type="compositionally biased region" description="Low complexity" evidence="1">
    <location>
        <begin position="8"/>
        <end position="32"/>
    </location>
</feature>
<feature type="domain" description="RNase III" evidence="2">
    <location>
        <begin position="57"/>
        <end position="208"/>
    </location>
</feature>
<evidence type="ECO:0000259" key="2">
    <source>
        <dbReference type="Pfam" id="PF14622"/>
    </source>
</evidence>
<reference evidence="3 4" key="1">
    <citation type="journal article" date="2012" name="Proc. Natl. Acad. Sci. U.S.A.">
        <title>Comparative genomics of Ceriporiopsis subvermispora and Phanerochaete chrysosporium provide insight into selective ligninolysis.</title>
        <authorList>
            <person name="Fernandez-Fueyo E."/>
            <person name="Ruiz-Duenas F.J."/>
            <person name="Ferreira P."/>
            <person name="Floudas D."/>
            <person name="Hibbett D.S."/>
            <person name="Canessa P."/>
            <person name="Larrondo L.F."/>
            <person name="James T.Y."/>
            <person name="Seelenfreund D."/>
            <person name="Lobos S."/>
            <person name="Polanco R."/>
            <person name="Tello M."/>
            <person name="Honda Y."/>
            <person name="Watanabe T."/>
            <person name="Watanabe T."/>
            <person name="Ryu J.S."/>
            <person name="Kubicek C.P."/>
            <person name="Schmoll M."/>
            <person name="Gaskell J."/>
            <person name="Hammel K.E."/>
            <person name="St John F.J."/>
            <person name="Vanden Wymelenberg A."/>
            <person name="Sabat G."/>
            <person name="Splinter BonDurant S."/>
            <person name="Syed K."/>
            <person name="Yadav J.S."/>
            <person name="Doddapaneni H."/>
            <person name="Subramanian V."/>
            <person name="Lavin J.L."/>
            <person name="Oguiza J.A."/>
            <person name="Perez G."/>
            <person name="Pisabarro A.G."/>
            <person name="Ramirez L."/>
            <person name="Santoyo F."/>
            <person name="Master E."/>
            <person name="Coutinho P.M."/>
            <person name="Henrissat B."/>
            <person name="Lombard V."/>
            <person name="Magnuson J.K."/>
            <person name="Kuees U."/>
            <person name="Hori C."/>
            <person name="Igarashi K."/>
            <person name="Samejima M."/>
            <person name="Held B.W."/>
            <person name="Barry K.W."/>
            <person name="LaButti K.M."/>
            <person name="Lapidus A."/>
            <person name="Lindquist E.A."/>
            <person name="Lucas S.M."/>
            <person name="Riley R."/>
            <person name="Salamov A.A."/>
            <person name="Hoffmeister D."/>
            <person name="Schwenk D."/>
            <person name="Hadar Y."/>
            <person name="Yarden O."/>
            <person name="de Vries R.P."/>
            <person name="Wiebenga A."/>
            <person name="Stenlid J."/>
            <person name="Eastwood D."/>
            <person name="Grigoriev I.V."/>
            <person name="Berka R.M."/>
            <person name="Blanchette R.A."/>
            <person name="Kersten P."/>
            <person name="Martinez A.T."/>
            <person name="Vicuna R."/>
            <person name="Cullen D."/>
        </authorList>
    </citation>
    <scope>NUCLEOTIDE SEQUENCE [LARGE SCALE GENOMIC DNA]</scope>
    <source>
        <strain evidence="3 4">B</strain>
    </source>
</reference>
<proteinExistence type="predicted"/>
<dbReference type="GO" id="GO:0004525">
    <property type="term" value="F:ribonuclease III activity"/>
    <property type="evidence" value="ECO:0007669"/>
    <property type="project" value="InterPro"/>
</dbReference>
<dbReference type="Gene3D" id="1.10.1520.10">
    <property type="entry name" value="Ribonuclease III domain"/>
    <property type="match status" value="1"/>
</dbReference>
<dbReference type="GO" id="GO:0003735">
    <property type="term" value="F:structural constituent of ribosome"/>
    <property type="evidence" value="ECO:0007669"/>
    <property type="project" value="InterPro"/>
</dbReference>
<dbReference type="SUPFAM" id="SSF69065">
    <property type="entry name" value="RNase III domain-like"/>
    <property type="match status" value="1"/>
</dbReference>
<protein>
    <recommendedName>
        <fullName evidence="2">RNase III domain-containing protein</fullName>
    </recommendedName>
</protein>
<dbReference type="STRING" id="914234.M2QX85"/>
<dbReference type="Pfam" id="PF14622">
    <property type="entry name" value="Ribonucleas_3_3"/>
    <property type="match status" value="1"/>
</dbReference>
<dbReference type="GO" id="GO:0032543">
    <property type="term" value="P:mitochondrial translation"/>
    <property type="evidence" value="ECO:0007669"/>
    <property type="project" value="InterPro"/>
</dbReference>
<evidence type="ECO:0000313" key="3">
    <source>
        <dbReference type="EMBL" id="EMD36740.1"/>
    </source>
</evidence>
<name>M2QX85_CERS8</name>
<dbReference type="GO" id="GO:0006396">
    <property type="term" value="P:RNA processing"/>
    <property type="evidence" value="ECO:0007669"/>
    <property type="project" value="InterPro"/>
</dbReference>
<evidence type="ECO:0000256" key="1">
    <source>
        <dbReference type="SAM" id="MobiDB-lite"/>
    </source>
</evidence>
<dbReference type="InterPro" id="IPR036389">
    <property type="entry name" value="RNase_III_sf"/>
</dbReference>
<feature type="region of interest" description="Disordered" evidence="1">
    <location>
        <begin position="1"/>
        <end position="32"/>
    </location>
</feature>
<evidence type="ECO:0000313" key="4">
    <source>
        <dbReference type="Proteomes" id="UP000016930"/>
    </source>
</evidence>
<dbReference type="InterPro" id="IPR000999">
    <property type="entry name" value="RNase_III_dom"/>
</dbReference>
<gene>
    <name evidence="3" type="ORF">CERSUDRAFT_83763</name>
</gene>
<dbReference type="AlphaFoldDB" id="M2QX85"/>
<dbReference type="HOGENOM" id="CLU_073894_1_0_1"/>
<dbReference type="InterPro" id="IPR040030">
    <property type="entry name" value="Ribosomal_mL57"/>
</dbReference>
<dbReference type="EMBL" id="KB445797">
    <property type="protein sequence ID" value="EMD36740.1"/>
    <property type="molecule type" value="Genomic_DNA"/>
</dbReference>
<accession>M2QX85</accession>
<dbReference type="OrthoDB" id="2281895at2759"/>
<keyword evidence="4" id="KW-1185">Reference proteome</keyword>
<sequence>MVTAQRVAPASGARQAQPAPSPSQAATTSSTPYELEATTAELEAHMNGLFPPLNFPPKLAARMLTHSSHPDALYRHNARMSFIGRRVLQSYLFMFLQSSSALTPDYEFDFIADNALNTYVLGEFVAPRWDIGKVVRWTPVNINSVSTGPALRRDPSSLLTSLSSTQSQKSIGMYKVHGTTVEAVIGGVFHQHGGQVAHRFFHTRLLPHILLPGNKQGLHDAFHRDALGICEKMGGVNGPLVVSPAATRAAATA</sequence>